<dbReference type="AlphaFoldDB" id="A0AAV6LPD6"/>
<sequence length="86" mass="9686">MRSSVLFWYFLISLSATVPGLNLCGFFTPPVAGADFRAALVASCFRGAFPPVDFLAVCFVLAISCLERERERECVWVCVRFLERED</sequence>
<protein>
    <recommendedName>
        <fullName evidence="5">Secreted protein</fullName>
    </recommendedName>
</protein>
<feature type="signal peptide" evidence="2">
    <location>
        <begin position="1"/>
        <end position="20"/>
    </location>
</feature>
<evidence type="ECO:0000313" key="3">
    <source>
        <dbReference type="EMBL" id="KAG5566234.1"/>
    </source>
</evidence>
<organism evidence="3 4">
    <name type="scientific">Rhododendron griersonianum</name>
    <dbReference type="NCBI Taxonomy" id="479676"/>
    <lineage>
        <taxon>Eukaryota</taxon>
        <taxon>Viridiplantae</taxon>
        <taxon>Streptophyta</taxon>
        <taxon>Embryophyta</taxon>
        <taxon>Tracheophyta</taxon>
        <taxon>Spermatophyta</taxon>
        <taxon>Magnoliopsida</taxon>
        <taxon>eudicotyledons</taxon>
        <taxon>Gunneridae</taxon>
        <taxon>Pentapetalae</taxon>
        <taxon>asterids</taxon>
        <taxon>Ericales</taxon>
        <taxon>Ericaceae</taxon>
        <taxon>Ericoideae</taxon>
        <taxon>Rhodoreae</taxon>
        <taxon>Rhododendron</taxon>
    </lineage>
</organism>
<keyword evidence="1" id="KW-1133">Transmembrane helix</keyword>
<gene>
    <name evidence="3" type="ORF">RHGRI_001992</name>
</gene>
<evidence type="ECO:0000256" key="2">
    <source>
        <dbReference type="SAM" id="SignalP"/>
    </source>
</evidence>
<keyword evidence="1" id="KW-0472">Membrane</keyword>
<accession>A0AAV6LPD6</accession>
<keyword evidence="1" id="KW-0812">Transmembrane</keyword>
<name>A0AAV6LPD6_9ERIC</name>
<dbReference type="EMBL" id="JACTNZ010000001">
    <property type="protein sequence ID" value="KAG5566234.1"/>
    <property type="molecule type" value="Genomic_DNA"/>
</dbReference>
<keyword evidence="2" id="KW-0732">Signal</keyword>
<keyword evidence="4" id="KW-1185">Reference proteome</keyword>
<feature type="transmembrane region" description="Helical" evidence="1">
    <location>
        <begin position="49"/>
        <end position="66"/>
    </location>
</feature>
<comment type="caution">
    <text evidence="3">The sequence shown here is derived from an EMBL/GenBank/DDBJ whole genome shotgun (WGS) entry which is preliminary data.</text>
</comment>
<proteinExistence type="predicted"/>
<evidence type="ECO:0008006" key="5">
    <source>
        <dbReference type="Google" id="ProtNLM"/>
    </source>
</evidence>
<dbReference type="Proteomes" id="UP000823749">
    <property type="component" value="Chromosome 1"/>
</dbReference>
<feature type="chain" id="PRO_5043406155" description="Secreted protein" evidence="2">
    <location>
        <begin position="21"/>
        <end position="86"/>
    </location>
</feature>
<reference evidence="3" key="1">
    <citation type="submission" date="2020-08" db="EMBL/GenBank/DDBJ databases">
        <title>Plant Genome Project.</title>
        <authorList>
            <person name="Zhang R.-G."/>
        </authorList>
    </citation>
    <scope>NUCLEOTIDE SEQUENCE</scope>
    <source>
        <strain evidence="3">WSP0</strain>
        <tissue evidence="3">Leaf</tissue>
    </source>
</reference>
<evidence type="ECO:0000313" key="4">
    <source>
        <dbReference type="Proteomes" id="UP000823749"/>
    </source>
</evidence>
<evidence type="ECO:0000256" key="1">
    <source>
        <dbReference type="SAM" id="Phobius"/>
    </source>
</evidence>